<evidence type="ECO:0000313" key="1">
    <source>
        <dbReference type="EMBL" id="KAH9767164.1"/>
    </source>
</evidence>
<protein>
    <submittedName>
        <fullName evidence="1">Anaphase-promoting complex subunit 1</fullName>
    </submittedName>
</protein>
<gene>
    <name evidence="1" type="ORF">KPL71_011172</name>
</gene>
<dbReference type="EMBL" id="CM039173">
    <property type="protein sequence ID" value="KAH9767164.1"/>
    <property type="molecule type" value="Genomic_DNA"/>
</dbReference>
<sequence length="1928" mass="213885">MSVGVRRLSVLGEFKPFGLIAEALDGKPPDNLADKYDYFLFDPKFVRERAEADNNGGCSISAPSNCSDHELFIRGNRIIWTTGARVFKRFTLPSQVITVCWCHIGDISEALLCVLQIESLTIYNTSGEVISIPLPRTITSIWPLPFGLLLQSIEGNFPAHAPFPSSSRLLGARDIPRPRREIGHSPQNNYSLPSSFNHNIKGETVSMSSHLILSDLLEEPQCTYIEERGKLNIMRDFDERTIWTSDQIPLMASYNKGKMQHSVWVAEVVNCIPEVASTSLSDVVPAGVLPKQFSFRRIWQGKGAQTSASKVFLATDDDAAPIICLLLQEQKKLLALRLQSVEINNEILFDIKPDMSWSIPAVAAAPVIVTRPRVKVGLLQYTDIVVLAPDNALLLYSGKQCLCRYMLPSSLRKGNLSRSLEFSEAASVSHDLKIIGLADAVEGRINVMVNTGQIFRCELRQNPSSSLTNDCITAMAEGLSSNFYNYFLVLLWGDNNSTYLSEASSDVDSEWNSFCSIIMQMGQKPSLISKQHLNSAPDSSWEFLLNSNFHKNYCKFNFIAGISGTKPAVLVPNSSRKEVDGSLILNDSFYSELFMVSLDALHSLYESLKLDTLRKRDLELLAVLLCNVAKFLGEEYYLDHYIRDFPCLSKKFGMSMDSVSRKNPPSLFKWLENCLEYGYNYANVNDLPPLIRKDESSVVSWARKVVSFYSLLLGAKPIGKKLPSGVFCNIAPGSFCSNEELTVLAMVGENFGLQQLDLLPCGVSLPLRHALDKCRESPPTDWPAAAYILLGREDLASSCLANTCKSKELETQTNVNLISMSTPYMLHLHPVTVPSIVSDTSGLDSTKFEDTDSVDGSMTDGMEHIFASGTQLRYGRDLRLNEVRRVLCSARPVAIQTSVSPSATDQDLQQAQLWHLAQRTTALPLGRGAFTLATINTLLTEAFTVPKLVLAGRLPAQQNATVNLDPNIRNIQELKSWPEFHNAVAAGLRLSPIQGKMSRTWIMYNKPEEPNITHAGLLLALGLHGHLRALTISDIYKYFYQEHESTAVGLMLGLAASYRGTMQPSLYVHIPARHPSSVELEVPTILQVCCYCSYALFRCVHMLLHYQYKNYSDFPNCNTDNNSLVMILQSAALMSVGLLYEGSAHPQTMQILLGEIGRRSGGDNVLEREGHAVSAGFALGLVALGRGEDALGFTDTLVGRLFHYIGGKEVHNERSHFLSLSADENNRCAGQMMDGTMVNVDVTAPGAIIALSLMFLKTESEAIVSRLSIPNTHFDLQYVRPDFIMLRVIARNLIMWSRVYPSDDWIQSQIPEIVKSNVEALRDDTSDVDEMDAETFVQAYVNIVAGACISLGLRFAGTKNANVQELLYGYAVYFLNEIKPVFATRGNAFPKGLSRYVDRCTLEICLHLVVLSLSVVMAGSGHLQTFRLLRFLRGRNSADGHASYGIQMAVSLAIGFLFLGGGMRTFSTNNNSIAALFISLYPRLPSGPNDNRCHLQAFRHLYVLATEARWIQTVDVDTGLPVYAPFEVTVRETEHYSETSYCEVTPCILPERAILKRVCVCGPRYWPQVIELVPEDKPWWSYGDKNDPFNSGVLYIKRKIGACSYVDDPVGCQSLLSRAMHKVFSLTSDPSTNDKSGLGSVAVDQLVSTFSSDPSLIAFAQLCCDPSWNSRQVYLSLHTMIGSMVDQVINGHVVVGDSLNISSLKLGKCMMSEMDQLVDEKIWIMSVAKSISELRTNKSIPTHFSVQLALAYIDAQLSGKLTTSKGGIVQSKFMGSVRKRVEELLNCSNGLQNHFSNYLTSGKWPDDESQGDKNSILLSWYLKWFRVPPPSVIKTAAEKIKPKLVSSSLVPFLRLLFPSTHINAIDEIDKMAVRSAKAKEAMTDISTVTLHGMGVFCFKLANFQRLQAEPARVASLAVGNFRTYMLYN</sequence>
<proteinExistence type="predicted"/>
<organism evidence="1 2">
    <name type="scientific">Citrus sinensis</name>
    <name type="common">Sweet orange</name>
    <name type="synonym">Citrus aurantium var. sinensis</name>
    <dbReference type="NCBI Taxonomy" id="2711"/>
    <lineage>
        <taxon>Eukaryota</taxon>
        <taxon>Viridiplantae</taxon>
        <taxon>Streptophyta</taxon>
        <taxon>Embryophyta</taxon>
        <taxon>Tracheophyta</taxon>
        <taxon>Spermatophyta</taxon>
        <taxon>Magnoliopsida</taxon>
        <taxon>eudicotyledons</taxon>
        <taxon>Gunneridae</taxon>
        <taxon>Pentapetalae</taxon>
        <taxon>rosids</taxon>
        <taxon>malvids</taxon>
        <taxon>Sapindales</taxon>
        <taxon>Rutaceae</taxon>
        <taxon>Aurantioideae</taxon>
        <taxon>Citrus</taxon>
    </lineage>
</organism>
<dbReference type="Proteomes" id="UP000829398">
    <property type="component" value="Chromosome 4"/>
</dbReference>
<accession>A0ACB8L1N2</accession>
<evidence type="ECO:0000313" key="2">
    <source>
        <dbReference type="Proteomes" id="UP000829398"/>
    </source>
</evidence>
<comment type="caution">
    <text evidence="1">The sequence shown here is derived from an EMBL/GenBank/DDBJ whole genome shotgun (WGS) entry which is preliminary data.</text>
</comment>
<keyword evidence="2" id="KW-1185">Reference proteome</keyword>
<name>A0ACB8L1N2_CITSI</name>
<reference evidence="2" key="1">
    <citation type="journal article" date="2023" name="Hortic. Res.">
        <title>A chromosome-level phased genome enabling allele-level studies in sweet orange: a case study on citrus Huanglongbing tolerance.</title>
        <authorList>
            <person name="Wu B."/>
            <person name="Yu Q."/>
            <person name="Deng Z."/>
            <person name="Duan Y."/>
            <person name="Luo F."/>
            <person name="Gmitter F. Jr."/>
        </authorList>
    </citation>
    <scope>NUCLEOTIDE SEQUENCE [LARGE SCALE GENOMIC DNA]</scope>
    <source>
        <strain evidence="2">cv. Valencia</strain>
    </source>
</reference>